<dbReference type="Pfam" id="PF05721">
    <property type="entry name" value="PhyH"/>
    <property type="match status" value="1"/>
</dbReference>
<proteinExistence type="predicted"/>
<evidence type="ECO:0000256" key="1">
    <source>
        <dbReference type="ARBA" id="ARBA00001954"/>
    </source>
</evidence>
<dbReference type="STRING" id="1391654.AKJ09_03390"/>
<dbReference type="AlphaFoldDB" id="A0A0K1PTP1"/>
<evidence type="ECO:0000313" key="3">
    <source>
        <dbReference type="Proteomes" id="UP000064967"/>
    </source>
</evidence>
<dbReference type="PANTHER" id="PTHR20883">
    <property type="entry name" value="PHYTANOYL-COA DIOXYGENASE DOMAIN CONTAINING 1"/>
    <property type="match status" value="1"/>
</dbReference>
<dbReference type="KEGG" id="llu:AKJ09_03390"/>
<dbReference type="InterPro" id="IPR008775">
    <property type="entry name" value="Phytyl_CoA_dOase-like"/>
</dbReference>
<reference evidence="2 3" key="1">
    <citation type="submission" date="2015-08" db="EMBL/GenBank/DDBJ databases">
        <authorList>
            <person name="Babu N.S."/>
            <person name="Beckwith C.J."/>
            <person name="Beseler K.G."/>
            <person name="Brison A."/>
            <person name="Carone J.V."/>
            <person name="Caskin T.P."/>
            <person name="Diamond M."/>
            <person name="Durham M.E."/>
            <person name="Foxe J.M."/>
            <person name="Go M."/>
            <person name="Henderson B.A."/>
            <person name="Jones I.B."/>
            <person name="McGettigan J.A."/>
            <person name="Micheletti S.J."/>
            <person name="Nasrallah M.E."/>
            <person name="Ortiz D."/>
            <person name="Piller C.R."/>
            <person name="Privatt S.R."/>
            <person name="Schneider S.L."/>
            <person name="Sharp S."/>
            <person name="Smith T.C."/>
            <person name="Stanton J.D."/>
            <person name="Ullery H.E."/>
            <person name="Wilson R.J."/>
            <person name="Serrano M.G."/>
            <person name="Buck G."/>
            <person name="Lee V."/>
            <person name="Wang Y."/>
            <person name="Carvalho R."/>
            <person name="Voegtly L."/>
            <person name="Shi R."/>
            <person name="Duckworth R."/>
            <person name="Johnson A."/>
            <person name="Loviza R."/>
            <person name="Walstead R."/>
            <person name="Shah Z."/>
            <person name="Kiflezghi M."/>
            <person name="Wade K."/>
            <person name="Ball S.L."/>
            <person name="Bradley K.W."/>
            <person name="Asai D.J."/>
            <person name="Bowman C.A."/>
            <person name="Russell D.A."/>
            <person name="Pope W.H."/>
            <person name="Jacobs-Sera D."/>
            <person name="Hendrix R.W."/>
            <person name="Hatfull G.F."/>
        </authorList>
    </citation>
    <scope>NUCLEOTIDE SEQUENCE [LARGE SCALE GENOMIC DNA]</scope>
    <source>
        <strain evidence="2 3">DSM 27648</strain>
    </source>
</reference>
<dbReference type="GO" id="GO:0005506">
    <property type="term" value="F:iron ion binding"/>
    <property type="evidence" value="ECO:0007669"/>
    <property type="project" value="UniProtKB-ARBA"/>
</dbReference>
<dbReference type="GO" id="GO:0016706">
    <property type="term" value="F:2-oxoglutarate-dependent dioxygenase activity"/>
    <property type="evidence" value="ECO:0007669"/>
    <property type="project" value="UniProtKB-ARBA"/>
</dbReference>
<evidence type="ECO:0000313" key="2">
    <source>
        <dbReference type="EMBL" id="AKU96726.1"/>
    </source>
</evidence>
<dbReference type="Proteomes" id="UP000064967">
    <property type="component" value="Chromosome"/>
</dbReference>
<organism evidence="2 3">
    <name type="scientific">Labilithrix luteola</name>
    <dbReference type="NCBI Taxonomy" id="1391654"/>
    <lineage>
        <taxon>Bacteria</taxon>
        <taxon>Pseudomonadati</taxon>
        <taxon>Myxococcota</taxon>
        <taxon>Polyangia</taxon>
        <taxon>Polyangiales</taxon>
        <taxon>Labilitrichaceae</taxon>
        <taxon>Labilithrix</taxon>
    </lineage>
</organism>
<dbReference type="PATRIC" id="fig|1391654.3.peg.3431"/>
<dbReference type="PANTHER" id="PTHR20883:SF48">
    <property type="entry name" value="ECTOINE DIOXYGENASE"/>
    <property type="match status" value="1"/>
</dbReference>
<accession>A0A0K1PTP1</accession>
<dbReference type="EMBL" id="CP012333">
    <property type="protein sequence ID" value="AKU96726.1"/>
    <property type="molecule type" value="Genomic_DNA"/>
</dbReference>
<protein>
    <submittedName>
        <fullName evidence="2">Protein involved in biosynthesis of mitomycin antibiotics/polyketide fumonisin</fullName>
    </submittedName>
</protein>
<keyword evidence="3" id="KW-1185">Reference proteome</keyword>
<comment type="cofactor">
    <cofactor evidence="1">
        <name>Fe(2+)</name>
        <dbReference type="ChEBI" id="CHEBI:29033"/>
    </cofactor>
</comment>
<dbReference type="SUPFAM" id="SSF51197">
    <property type="entry name" value="Clavaminate synthase-like"/>
    <property type="match status" value="1"/>
</dbReference>
<dbReference type="RefSeq" id="WP_146647972.1">
    <property type="nucleotide sequence ID" value="NZ_CP012333.1"/>
</dbReference>
<name>A0A0K1PTP1_9BACT</name>
<gene>
    <name evidence="2" type="ORF">AKJ09_03390</name>
</gene>
<dbReference type="OrthoDB" id="2560571at2"/>
<dbReference type="Gene3D" id="2.60.120.620">
    <property type="entry name" value="q2cbj1_9rhob like domain"/>
    <property type="match status" value="1"/>
</dbReference>
<sequence>MPAEVSLLTDTAIDEAIAHYRAHGWARLGKLADDATLEGLRARADAIMLGEVKYEGLFFQHDSDTGRYEDLAYGEGWQGPSLQYRKVEKLEKDPLYWAWITSPLFQVIARRVHPEASGVAIYRAFLMNKHAGGGSNLPWHQDGGRFWGLDRDPVLQIWTGLDDAGEDGGCVEVVEGSHAAGLATPLGGVVPPNHLEAMESEAKARRIPTVAGEVLLIHNHVWHRSGRSHTGRPRRALSVCYMDAATQCVRKKRAPREFVRVF</sequence>